<protein>
    <submittedName>
        <fullName evidence="3">Dehydrogenase</fullName>
    </submittedName>
</protein>
<dbReference type="eggNOG" id="COG1233">
    <property type="taxonomic scope" value="Bacteria"/>
</dbReference>
<evidence type="ECO:0000313" key="4">
    <source>
        <dbReference type="Proteomes" id="UP000006304"/>
    </source>
</evidence>
<dbReference type="PANTHER" id="PTHR43734">
    <property type="entry name" value="PHYTOENE DESATURASE"/>
    <property type="match status" value="1"/>
</dbReference>
<dbReference type="EMBL" id="CP003876">
    <property type="protein sequence ID" value="AFU00117.1"/>
    <property type="molecule type" value="Genomic_DNA"/>
</dbReference>
<dbReference type="Proteomes" id="UP000006304">
    <property type="component" value="Chromosome"/>
</dbReference>
<dbReference type="Gene3D" id="3.50.50.60">
    <property type="entry name" value="FAD/NAD(P)-binding domain"/>
    <property type="match status" value="1"/>
</dbReference>
<gene>
    <name evidence="3" type="ORF">O3I_010780</name>
</gene>
<feature type="region of interest" description="Disordered" evidence="1">
    <location>
        <begin position="404"/>
        <end position="424"/>
    </location>
</feature>
<dbReference type="InterPro" id="IPR036188">
    <property type="entry name" value="FAD/NAD-bd_sf"/>
</dbReference>
<name>K0ERF2_NOCB7</name>
<proteinExistence type="predicted"/>
<dbReference type="GO" id="GO:0016491">
    <property type="term" value="F:oxidoreductase activity"/>
    <property type="evidence" value="ECO:0007669"/>
    <property type="project" value="InterPro"/>
</dbReference>
<dbReference type="Gene3D" id="3.90.660.50">
    <property type="match status" value="1"/>
</dbReference>
<dbReference type="SUPFAM" id="SSF51905">
    <property type="entry name" value="FAD/NAD(P)-binding domain"/>
    <property type="match status" value="1"/>
</dbReference>
<dbReference type="AlphaFoldDB" id="K0ERF2"/>
<feature type="compositionally biased region" description="Low complexity" evidence="1">
    <location>
        <begin position="406"/>
        <end position="424"/>
    </location>
</feature>
<evidence type="ECO:0000256" key="1">
    <source>
        <dbReference type="SAM" id="MobiDB-lite"/>
    </source>
</evidence>
<dbReference type="InterPro" id="IPR002937">
    <property type="entry name" value="Amino_oxidase"/>
</dbReference>
<accession>K0ERF2</accession>
<keyword evidence="4" id="KW-1185">Reference proteome</keyword>
<reference evidence="3 4" key="1">
    <citation type="journal article" date="2012" name="J. Bacteriol.">
        <title>Complete genome sequence of Nocardia brasiliensis HUJEG-1.</title>
        <authorList>
            <person name="Vera-Cabrera L."/>
            <person name="Ortiz-Lopez R."/>
            <person name="Elizondo-Gonzalez R."/>
            <person name="Perez-Maya A.A."/>
            <person name="Ocampo-Candiani J."/>
        </authorList>
    </citation>
    <scope>NUCLEOTIDE SEQUENCE [LARGE SCALE GENOMIC DNA]</scope>
    <source>
        <strain evidence="4">ATCC 700358</strain>
    </source>
</reference>
<feature type="domain" description="Amine oxidase" evidence="2">
    <location>
        <begin position="2"/>
        <end position="399"/>
    </location>
</feature>
<evidence type="ECO:0000259" key="2">
    <source>
        <dbReference type="Pfam" id="PF01593"/>
    </source>
</evidence>
<organism evidence="3 4">
    <name type="scientific">Nocardia brasiliensis (strain ATCC 700358 / HUJEG-1)</name>
    <dbReference type="NCBI Taxonomy" id="1133849"/>
    <lineage>
        <taxon>Bacteria</taxon>
        <taxon>Bacillati</taxon>
        <taxon>Actinomycetota</taxon>
        <taxon>Actinomycetes</taxon>
        <taxon>Mycobacteriales</taxon>
        <taxon>Nocardiaceae</taxon>
        <taxon>Nocardia</taxon>
    </lineage>
</organism>
<dbReference type="PANTHER" id="PTHR43734:SF1">
    <property type="entry name" value="PHYTOENE DESATURASE"/>
    <property type="match status" value="1"/>
</dbReference>
<sequence length="424" mass="46004">MSSNGFRVLTLERRRKPGGLCGTTTFDGYEFTHGCNDFGSSIVATMQELGVEIEFSRPKSILFTAGATYRVPVTLSTIGNVARHAPDIFRFVRAVRSGRCTYLGEALAGLGDHGFADLLAALGGAFGAAPSDYPMAAFLNLFSKELGYGYDKMVVPIGGPGLMADRMATRLRDLGGLLQLNTSVESVDSAGVSKSVTTANATYHARYVVHSRHRLDVYPPSTKPSFAVGALHLAVPRTAPFPAQVHGLVHVPPKARVALDRLAAGELPEEFVFNIFPTDFLDQRDYRSLTAYIALPHRLEQPPPDTIERIESYLLSQLEKHVPGLTAQVRYKRFVSPRDYRESHGLCSDLVPAIVPPGFRKPDGYDERQDIYYVGNSVQPACEHACSALASGLRAARAIERRERGGAPIPAAETASSTAEELAP</sequence>
<dbReference type="Pfam" id="PF01593">
    <property type="entry name" value="Amino_oxidase"/>
    <property type="match status" value="1"/>
</dbReference>
<dbReference type="KEGG" id="nbr:O3I_010780"/>
<evidence type="ECO:0000313" key="3">
    <source>
        <dbReference type="EMBL" id="AFU00117.1"/>
    </source>
</evidence>
<dbReference type="HOGENOM" id="CLU_646951_0_0_11"/>
<dbReference type="STRING" id="1133849.O3I_010780"/>